<evidence type="ECO:0000313" key="7">
    <source>
        <dbReference type="EMBL" id="GAA0711810.1"/>
    </source>
</evidence>
<keyword evidence="4 6" id="KW-0663">Pyridoxal phosphate</keyword>
<dbReference type="InterPro" id="IPR010977">
    <property type="entry name" value="Aromatic_deC"/>
</dbReference>
<keyword evidence="7" id="KW-0032">Aminotransferase</keyword>
<evidence type="ECO:0000313" key="8">
    <source>
        <dbReference type="Proteomes" id="UP001501758"/>
    </source>
</evidence>
<evidence type="ECO:0000256" key="2">
    <source>
        <dbReference type="ARBA" id="ARBA00009533"/>
    </source>
</evidence>
<reference evidence="8" key="1">
    <citation type="journal article" date="2019" name="Int. J. Syst. Evol. Microbiol.">
        <title>The Global Catalogue of Microorganisms (GCM) 10K type strain sequencing project: providing services to taxonomists for standard genome sequencing and annotation.</title>
        <authorList>
            <consortium name="The Broad Institute Genomics Platform"/>
            <consortium name="The Broad Institute Genome Sequencing Center for Infectious Disease"/>
            <person name="Wu L."/>
            <person name="Ma J."/>
        </authorList>
    </citation>
    <scope>NUCLEOTIDE SEQUENCE [LARGE SCALE GENOMIC DNA]</scope>
    <source>
        <strain evidence="8">JCM 15974</strain>
    </source>
</reference>
<dbReference type="InterPro" id="IPR015424">
    <property type="entry name" value="PyrdxlP-dep_Trfase"/>
</dbReference>
<dbReference type="PANTHER" id="PTHR11999">
    <property type="entry name" value="GROUP II PYRIDOXAL-5-PHOSPHATE DECARBOXYLASE"/>
    <property type="match status" value="1"/>
</dbReference>
<keyword evidence="8" id="KW-1185">Reference proteome</keyword>
<comment type="similarity">
    <text evidence="2 6">Belongs to the group II decarboxylase family.</text>
</comment>
<dbReference type="GO" id="GO:0008483">
    <property type="term" value="F:transaminase activity"/>
    <property type="evidence" value="ECO:0007669"/>
    <property type="project" value="UniProtKB-KW"/>
</dbReference>
<comment type="caution">
    <text evidence="7">The sequence shown here is derived from an EMBL/GenBank/DDBJ whole genome shotgun (WGS) entry which is preliminary data.</text>
</comment>
<comment type="cofactor">
    <cofactor evidence="1 6">
        <name>pyridoxal 5'-phosphate</name>
        <dbReference type="ChEBI" id="CHEBI:597326"/>
    </cofactor>
</comment>
<dbReference type="EMBL" id="BAAAGE010000001">
    <property type="protein sequence ID" value="GAA0711810.1"/>
    <property type="molecule type" value="Genomic_DNA"/>
</dbReference>
<evidence type="ECO:0000256" key="3">
    <source>
        <dbReference type="ARBA" id="ARBA00022793"/>
    </source>
</evidence>
<dbReference type="InterPro" id="IPR015422">
    <property type="entry name" value="PyrdxlP-dep_Trfase_small"/>
</dbReference>
<organism evidence="7 8">
    <name type="scientific">Aquimarina litoralis</name>
    <dbReference type="NCBI Taxonomy" id="584605"/>
    <lineage>
        <taxon>Bacteria</taxon>
        <taxon>Pseudomonadati</taxon>
        <taxon>Bacteroidota</taxon>
        <taxon>Flavobacteriia</taxon>
        <taxon>Flavobacteriales</taxon>
        <taxon>Flavobacteriaceae</taxon>
        <taxon>Aquimarina</taxon>
    </lineage>
</organism>
<dbReference type="RefSeq" id="WP_343909558.1">
    <property type="nucleotide sequence ID" value="NZ_BAAAGE010000001.1"/>
</dbReference>
<evidence type="ECO:0000256" key="4">
    <source>
        <dbReference type="ARBA" id="ARBA00022898"/>
    </source>
</evidence>
<dbReference type="Gene3D" id="3.90.1150.10">
    <property type="entry name" value="Aspartate Aminotransferase, domain 1"/>
    <property type="match status" value="1"/>
</dbReference>
<keyword evidence="3" id="KW-0210">Decarboxylase</keyword>
<evidence type="ECO:0000256" key="5">
    <source>
        <dbReference type="ARBA" id="ARBA00023239"/>
    </source>
</evidence>
<dbReference type="Pfam" id="PF00282">
    <property type="entry name" value="Pyridoxal_deC"/>
    <property type="match status" value="1"/>
</dbReference>
<dbReference type="SUPFAM" id="SSF53383">
    <property type="entry name" value="PLP-dependent transferases"/>
    <property type="match status" value="1"/>
</dbReference>
<name>A0ABP3TPY1_9FLAO</name>
<accession>A0ABP3TPY1</accession>
<proteinExistence type="inferred from homology"/>
<dbReference type="InterPro" id="IPR015421">
    <property type="entry name" value="PyrdxlP-dep_Trfase_major"/>
</dbReference>
<gene>
    <name evidence="7" type="ORF">GCM10009430_01630</name>
</gene>
<dbReference type="Gene3D" id="3.40.640.10">
    <property type="entry name" value="Type I PLP-dependent aspartate aminotransferase-like (Major domain)"/>
    <property type="match status" value="1"/>
</dbReference>
<dbReference type="Proteomes" id="UP001501758">
    <property type="component" value="Unassembled WGS sequence"/>
</dbReference>
<evidence type="ECO:0000256" key="6">
    <source>
        <dbReference type="RuleBase" id="RU000382"/>
    </source>
</evidence>
<evidence type="ECO:0000256" key="1">
    <source>
        <dbReference type="ARBA" id="ARBA00001933"/>
    </source>
</evidence>
<protein>
    <submittedName>
        <fullName evidence="7">Aspartate aminotransferase family protein</fullName>
    </submittedName>
</protein>
<keyword evidence="7" id="KW-0808">Transferase</keyword>
<sequence>MDILQQMRTELSEKKLFDKARSFAYDYIDGIEKMDVFPSPENIKQLNVFNEPLSEKSGSTEEIMHLLHDVGSKATIAQLGGRYFGFVNGGAVPIALGVKWLSDVWDQCGGLFLTSPINSKLEQICEQWLKTIFNLPNETVAGFVSGTSMANLSGLAAARFRLLKNLGWDINIKGINGAPEIKIFAHEQVHASIKKTLAMLGFGNENISWIPSDDQGRLLIDKLPELDNHSLLILQAGNVNTGSFDDFHTICDQANKAGAWAHIDGAFGLWAAASKSLSYLTKGIEKASSWAVDGHKTLNTPYDPGIIMCKDSEALISALQASGEYITYSDQRDPLLYTPELSKRSRAIELWATMKYLGKEGMDTMITTFHNRAKQLAEGLSANGFIILNEVVFNQVLIACENDQQTKLVLHTVQNSSQCWCGGSRWKGKDVIRISICSWMTTKEDIEKTISIFTDAKNLIKN</sequence>
<dbReference type="PANTHER" id="PTHR11999:SF70">
    <property type="entry name" value="MIP05841P"/>
    <property type="match status" value="1"/>
</dbReference>
<dbReference type="InterPro" id="IPR002129">
    <property type="entry name" value="PyrdxlP-dep_de-COase"/>
</dbReference>
<keyword evidence="5 6" id="KW-0456">Lyase</keyword>